<evidence type="ECO:0000256" key="1">
    <source>
        <dbReference type="ARBA" id="ARBA00004245"/>
    </source>
</evidence>
<dbReference type="EMBL" id="MRZV01000788">
    <property type="protein sequence ID" value="PIK44227.1"/>
    <property type="molecule type" value="Genomic_DNA"/>
</dbReference>
<sequence>MVTGWEKVMGPIDLSKKSNLLSNEVEESLKRIQQMKGVIGIIVINAEGIPVKTTLDNSTTVQYAGLIHSLTAKSRSTVRDLDPQNDLTFLRIRSKKHEIMVAPEKEFLLIVVQNPSDGS</sequence>
<keyword evidence="4" id="KW-0963">Cytoplasm</keyword>
<dbReference type="PANTHER" id="PTHR10779">
    <property type="entry name" value="DYNEIN LIGHT CHAIN ROADBLOCK"/>
    <property type="match status" value="1"/>
</dbReference>
<comment type="similarity">
    <text evidence="2">Belongs to the GAMAD family.</text>
</comment>
<evidence type="ECO:0000259" key="9">
    <source>
        <dbReference type="SMART" id="SM00960"/>
    </source>
</evidence>
<protein>
    <submittedName>
        <fullName evidence="10">Putative dynein light chain roadblock-type 2-like</fullName>
    </submittedName>
</protein>
<keyword evidence="6" id="KW-0505">Motor protein</keyword>
<reference evidence="10 11" key="1">
    <citation type="journal article" date="2017" name="PLoS Biol.">
        <title>The sea cucumber genome provides insights into morphological evolution and visceral regeneration.</title>
        <authorList>
            <person name="Zhang X."/>
            <person name="Sun L."/>
            <person name="Yuan J."/>
            <person name="Sun Y."/>
            <person name="Gao Y."/>
            <person name="Zhang L."/>
            <person name="Li S."/>
            <person name="Dai H."/>
            <person name="Hamel J.F."/>
            <person name="Liu C."/>
            <person name="Yu Y."/>
            <person name="Liu S."/>
            <person name="Lin W."/>
            <person name="Guo K."/>
            <person name="Jin S."/>
            <person name="Xu P."/>
            <person name="Storey K.B."/>
            <person name="Huan P."/>
            <person name="Zhang T."/>
            <person name="Zhou Y."/>
            <person name="Zhang J."/>
            <person name="Lin C."/>
            <person name="Li X."/>
            <person name="Xing L."/>
            <person name="Huo D."/>
            <person name="Sun M."/>
            <person name="Wang L."/>
            <person name="Mercier A."/>
            <person name="Li F."/>
            <person name="Yang H."/>
            <person name="Xiang J."/>
        </authorList>
    </citation>
    <scope>NUCLEOTIDE SEQUENCE [LARGE SCALE GENOMIC DNA]</scope>
    <source>
        <strain evidence="10">Shaxun</strain>
        <tissue evidence="10">Muscle</tissue>
    </source>
</reference>
<name>A0A2G8K899_STIJA</name>
<evidence type="ECO:0000256" key="7">
    <source>
        <dbReference type="ARBA" id="ARBA00023212"/>
    </source>
</evidence>
<dbReference type="SMART" id="SM00960">
    <property type="entry name" value="Robl_LC7"/>
    <property type="match status" value="1"/>
</dbReference>
<evidence type="ECO:0000256" key="5">
    <source>
        <dbReference type="ARBA" id="ARBA00022701"/>
    </source>
</evidence>
<keyword evidence="11" id="KW-1185">Reference proteome</keyword>
<dbReference type="STRING" id="307972.A0A2G8K899"/>
<dbReference type="SUPFAM" id="SSF103196">
    <property type="entry name" value="Roadblock/LC7 domain"/>
    <property type="match status" value="1"/>
</dbReference>
<comment type="subcellular location">
    <subcellularLocation>
        <location evidence="1">Cytoplasm</location>
        <location evidence="1">Cytoskeleton</location>
    </subcellularLocation>
</comment>
<evidence type="ECO:0000256" key="3">
    <source>
        <dbReference type="ARBA" id="ARBA00022448"/>
    </source>
</evidence>
<keyword evidence="3" id="KW-0813">Transport</keyword>
<dbReference type="InterPro" id="IPR004942">
    <property type="entry name" value="Roadblock/LAMTOR2_dom"/>
</dbReference>
<evidence type="ECO:0000256" key="4">
    <source>
        <dbReference type="ARBA" id="ARBA00022490"/>
    </source>
</evidence>
<dbReference type="Gene3D" id="3.30.450.30">
    <property type="entry name" value="Dynein light chain 2a, cytoplasmic"/>
    <property type="match status" value="1"/>
</dbReference>
<dbReference type="Proteomes" id="UP000230750">
    <property type="component" value="Unassembled WGS sequence"/>
</dbReference>
<dbReference type="GO" id="GO:0005874">
    <property type="term" value="C:microtubule"/>
    <property type="evidence" value="ECO:0007669"/>
    <property type="project" value="UniProtKB-KW"/>
</dbReference>
<evidence type="ECO:0000313" key="11">
    <source>
        <dbReference type="Proteomes" id="UP000230750"/>
    </source>
</evidence>
<keyword evidence="7" id="KW-0206">Cytoskeleton</keyword>
<dbReference type="AlphaFoldDB" id="A0A2G8K899"/>
<evidence type="ECO:0000256" key="6">
    <source>
        <dbReference type="ARBA" id="ARBA00023175"/>
    </source>
</evidence>
<proteinExistence type="inferred from homology"/>
<keyword evidence="5" id="KW-0493">Microtubule</keyword>
<comment type="caution">
    <text evidence="10">The sequence shown here is derived from an EMBL/GenBank/DDBJ whole genome shotgun (WGS) entry which is preliminary data.</text>
</comment>
<comment type="function">
    <text evidence="8">Acts as one of several non-catalytic accessory components of the cytoplasmic dynein 1 complex that are thought to be involved in linking dynein to cargos and to adapter proteins that regulate dynein function. Cytoplasmic dynein 1 acts as a motor for the intracellular retrograde motility of vesicles and organelles along microtubules.</text>
</comment>
<organism evidence="10 11">
    <name type="scientific">Stichopus japonicus</name>
    <name type="common">Sea cucumber</name>
    <dbReference type="NCBI Taxonomy" id="307972"/>
    <lineage>
        <taxon>Eukaryota</taxon>
        <taxon>Metazoa</taxon>
        <taxon>Echinodermata</taxon>
        <taxon>Eleutherozoa</taxon>
        <taxon>Echinozoa</taxon>
        <taxon>Holothuroidea</taxon>
        <taxon>Aspidochirotacea</taxon>
        <taxon>Aspidochirotida</taxon>
        <taxon>Stichopodidae</taxon>
        <taxon>Apostichopus</taxon>
    </lineage>
</organism>
<dbReference type="FunFam" id="3.30.450.30:FF:000002">
    <property type="entry name" value="Dynein light chain roadblock"/>
    <property type="match status" value="1"/>
</dbReference>
<evidence type="ECO:0000256" key="8">
    <source>
        <dbReference type="ARBA" id="ARBA00025362"/>
    </source>
</evidence>
<dbReference type="OrthoDB" id="9985637at2759"/>
<evidence type="ECO:0000313" key="10">
    <source>
        <dbReference type="EMBL" id="PIK44227.1"/>
    </source>
</evidence>
<feature type="domain" description="Roadblock/LAMTOR2" evidence="9">
    <location>
        <begin position="25"/>
        <end position="113"/>
    </location>
</feature>
<gene>
    <name evidence="10" type="ORF">BSL78_18908</name>
</gene>
<evidence type="ECO:0000256" key="2">
    <source>
        <dbReference type="ARBA" id="ARBA00007191"/>
    </source>
</evidence>
<accession>A0A2G8K899</accession>
<dbReference type="Pfam" id="PF03259">
    <property type="entry name" value="Robl_LC7"/>
    <property type="match status" value="1"/>
</dbReference>